<accession>A0A1V6RY44</accession>
<comment type="caution">
    <text evidence="2">The sequence shown here is derived from an EMBL/GenBank/DDBJ whole genome shotgun (WGS) entry which is preliminary data.</text>
</comment>
<sequence>MGQNSVFIVPSENSDGSADEAWLDIGSPEYMDDLDNHEAHWITVPLTVEMDFTHTDEDIMSYVLDQVRARQAE</sequence>
<evidence type="ECO:0000313" key="3">
    <source>
        <dbReference type="Proteomes" id="UP000191518"/>
    </source>
</evidence>
<dbReference type="AlphaFoldDB" id="A0A1V6RY44"/>
<reference evidence="3" key="1">
    <citation type="journal article" date="2017" name="Nat. Microbiol.">
        <title>Global analysis of biosynthetic gene clusters reveals vast potential of secondary metabolite production in Penicillium species.</title>
        <authorList>
            <person name="Nielsen J.C."/>
            <person name="Grijseels S."/>
            <person name="Prigent S."/>
            <person name="Ji B."/>
            <person name="Dainat J."/>
            <person name="Nielsen K.F."/>
            <person name="Frisvad J.C."/>
            <person name="Workman M."/>
            <person name="Nielsen J."/>
        </authorList>
    </citation>
    <scope>NUCLEOTIDE SEQUENCE [LARGE SCALE GENOMIC DNA]</scope>
    <source>
        <strain evidence="3">IBT 29486</strain>
    </source>
</reference>
<keyword evidence="3" id="KW-1185">Reference proteome</keyword>
<name>A0A1V6RY44_9EURO</name>
<organism evidence="2 3">
    <name type="scientific">Penicillium vulpinum</name>
    <dbReference type="NCBI Taxonomy" id="29845"/>
    <lineage>
        <taxon>Eukaryota</taxon>
        <taxon>Fungi</taxon>
        <taxon>Dikarya</taxon>
        <taxon>Ascomycota</taxon>
        <taxon>Pezizomycotina</taxon>
        <taxon>Eurotiomycetes</taxon>
        <taxon>Eurotiomycetidae</taxon>
        <taxon>Eurotiales</taxon>
        <taxon>Aspergillaceae</taxon>
        <taxon>Penicillium</taxon>
    </lineage>
</organism>
<protein>
    <submittedName>
        <fullName evidence="2">Uncharacterized protein</fullName>
    </submittedName>
</protein>
<proteinExistence type="predicted"/>
<feature type="non-terminal residue" evidence="2">
    <location>
        <position position="73"/>
    </location>
</feature>
<evidence type="ECO:0000256" key="1">
    <source>
        <dbReference type="SAM" id="MobiDB-lite"/>
    </source>
</evidence>
<evidence type="ECO:0000313" key="2">
    <source>
        <dbReference type="EMBL" id="OQE06702.1"/>
    </source>
</evidence>
<dbReference type="Proteomes" id="UP000191518">
    <property type="component" value="Unassembled WGS sequence"/>
</dbReference>
<gene>
    <name evidence="2" type="ORF">PENVUL_c017G01975</name>
</gene>
<feature type="region of interest" description="Disordered" evidence="1">
    <location>
        <begin position="1"/>
        <end position="20"/>
    </location>
</feature>
<dbReference type="EMBL" id="MDYP01000017">
    <property type="protein sequence ID" value="OQE06702.1"/>
    <property type="molecule type" value="Genomic_DNA"/>
</dbReference>
<feature type="compositionally biased region" description="Polar residues" evidence="1">
    <location>
        <begin position="1"/>
        <end position="16"/>
    </location>
</feature>